<protein>
    <submittedName>
        <fullName evidence="1">Recombinase RecT</fullName>
    </submittedName>
</protein>
<comment type="caution">
    <text evidence="1">The sequence shown here is derived from an EMBL/GenBank/DDBJ whole genome shotgun (WGS) entry which is preliminary data.</text>
</comment>
<dbReference type="GO" id="GO:0006259">
    <property type="term" value="P:DNA metabolic process"/>
    <property type="evidence" value="ECO:0007669"/>
    <property type="project" value="InterPro"/>
</dbReference>
<dbReference type="GO" id="GO:0003677">
    <property type="term" value="F:DNA binding"/>
    <property type="evidence" value="ECO:0007669"/>
    <property type="project" value="InterPro"/>
</dbReference>
<sequence length="306" mass="33732">MAETAVAKAQPSQKAVAVKNFQAVMNNSYYQSLLQNTLKDNKGAFTTSLMELFTSDPQLMQCNPNALMGEAVKAAGLRLPINKQLGQAYIVVFKNKDKATGQLVPTPTLIIGTKGYVNLALRTNKYKTINNGTVYEGEFCGYDKVTGLLDISGVKTSDVPVGYFAYIKMTSGFEKILYMDIEQVCKFAKTYAPTVKYSKLTWQELRDLGIKQSVDGEGGGQGWFTGFQDMAEKTVLRQLLTKWGELSVDAAQVINADERPSAIVQRDEEFAEAKNVITVNADTGEVMNAKEVHDEQPQQAQKFSLS</sequence>
<dbReference type="Pfam" id="PF03837">
    <property type="entry name" value="RecT"/>
    <property type="match status" value="1"/>
</dbReference>
<dbReference type="EMBL" id="JAHOEI010000007">
    <property type="protein sequence ID" value="MBV3386883.1"/>
    <property type="molecule type" value="Genomic_DNA"/>
</dbReference>
<dbReference type="AlphaFoldDB" id="A0AAW4MYA4"/>
<dbReference type="InterPro" id="IPR018330">
    <property type="entry name" value="RecT_fam"/>
</dbReference>
<dbReference type="Proteomes" id="UP001196765">
    <property type="component" value="Unassembled WGS sequence"/>
</dbReference>
<evidence type="ECO:0000313" key="1">
    <source>
        <dbReference type="EMBL" id="MBV3386883.1"/>
    </source>
</evidence>
<dbReference type="RefSeq" id="WP_217743915.1">
    <property type="nucleotide sequence ID" value="NZ_JAHOEI010000007.1"/>
</dbReference>
<dbReference type="NCBIfam" id="TIGR00616">
    <property type="entry name" value="rect"/>
    <property type="match status" value="1"/>
</dbReference>
<dbReference type="InterPro" id="IPR004590">
    <property type="entry name" value="ssDNA_annealing_RecT"/>
</dbReference>
<evidence type="ECO:0000313" key="2">
    <source>
        <dbReference type="Proteomes" id="UP001196765"/>
    </source>
</evidence>
<reference evidence="1" key="1">
    <citation type="submission" date="2021-06" db="EMBL/GenBank/DDBJ databases">
        <title>Collection of gut derived symbiotic bacterial strains cultured from healthy donors.</title>
        <authorList>
            <person name="Lin H."/>
            <person name="Littmann E."/>
            <person name="Pamer E.G."/>
        </authorList>
    </citation>
    <scope>NUCLEOTIDE SEQUENCE</scope>
    <source>
        <strain evidence="1">MSK.21.74</strain>
    </source>
</reference>
<name>A0AAW4MYA4_9BACT</name>
<gene>
    <name evidence="1" type="ORF">KSW82_03895</name>
</gene>
<organism evidence="1 2">
    <name type="scientific">Segatella copri</name>
    <dbReference type="NCBI Taxonomy" id="165179"/>
    <lineage>
        <taxon>Bacteria</taxon>
        <taxon>Pseudomonadati</taxon>
        <taxon>Bacteroidota</taxon>
        <taxon>Bacteroidia</taxon>
        <taxon>Bacteroidales</taxon>
        <taxon>Prevotellaceae</taxon>
        <taxon>Segatella</taxon>
    </lineage>
</organism>
<accession>A0AAW4MYA4</accession>
<proteinExistence type="predicted"/>